<sequence length="189" mass="19802">MTHTSYYSDAELSALGFAHVGRNVRISRHTSLYGTGGMSIGDNVRIDDFCVLSGRIALGSHIHIAAYCGLFGGGGITLGDFAGLSSRVSIYSESEDYSGACLTNPTIPDAYRRIDSAPVTLGRHTIVGAGAVILPGADIGDGSSVGALSLVTRPLDPWGVYAGVPARRLKARKKDLLEHERDFLGGAHG</sequence>
<organism evidence="1 2">
    <name type="scientific">Eilatimonas milleporae</name>
    <dbReference type="NCBI Taxonomy" id="911205"/>
    <lineage>
        <taxon>Bacteria</taxon>
        <taxon>Pseudomonadati</taxon>
        <taxon>Pseudomonadota</taxon>
        <taxon>Alphaproteobacteria</taxon>
        <taxon>Kordiimonadales</taxon>
        <taxon>Kordiimonadaceae</taxon>
        <taxon>Eilatimonas</taxon>
    </lineage>
</organism>
<dbReference type="Pfam" id="PF00132">
    <property type="entry name" value="Hexapep"/>
    <property type="match status" value="1"/>
</dbReference>
<proteinExistence type="predicted"/>
<dbReference type="InParanoid" id="A0A3M0CTP1"/>
<keyword evidence="1" id="KW-0808">Transferase</keyword>
<dbReference type="AlphaFoldDB" id="A0A3M0CTP1"/>
<dbReference type="GO" id="GO:0016740">
    <property type="term" value="F:transferase activity"/>
    <property type="evidence" value="ECO:0007669"/>
    <property type="project" value="UniProtKB-KW"/>
</dbReference>
<reference evidence="1 2" key="1">
    <citation type="submission" date="2018-10" db="EMBL/GenBank/DDBJ databases">
        <title>Genomic Encyclopedia of Archaeal and Bacterial Type Strains, Phase II (KMG-II): from individual species to whole genera.</title>
        <authorList>
            <person name="Goeker M."/>
        </authorList>
    </citation>
    <scope>NUCLEOTIDE SEQUENCE [LARGE SCALE GENOMIC DNA]</scope>
    <source>
        <strain evidence="1 2">DSM 25217</strain>
    </source>
</reference>
<dbReference type="Proteomes" id="UP000271227">
    <property type="component" value="Unassembled WGS sequence"/>
</dbReference>
<dbReference type="InterPro" id="IPR051159">
    <property type="entry name" value="Hexapeptide_acetyltransf"/>
</dbReference>
<keyword evidence="2" id="KW-1185">Reference proteome</keyword>
<gene>
    <name evidence="1" type="ORF">BXY39_0933</name>
</gene>
<accession>A0A3M0CTP1</accession>
<dbReference type="SUPFAM" id="SSF51161">
    <property type="entry name" value="Trimeric LpxA-like enzymes"/>
    <property type="match status" value="1"/>
</dbReference>
<dbReference type="EMBL" id="REFR01000009">
    <property type="protein sequence ID" value="RMB12437.1"/>
    <property type="molecule type" value="Genomic_DNA"/>
</dbReference>
<dbReference type="PANTHER" id="PTHR23416">
    <property type="entry name" value="SIALIC ACID SYNTHASE-RELATED"/>
    <property type="match status" value="1"/>
</dbReference>
<protein>
    <submittedName>
        <fullName evidence="1">Galactoside O-acetyltransferase</fullName>
    </submittedName>
</protein>
<dbReference type="RefSeq" id="WP_121937608.1">
    <property type="nucleotide sequence ID" value="NZ_REFR01000009.1"/>
</dbReference>
<evidence type="ECO:0000313" key="1">
    <source>
        <dbReference type="EMBL" id="RMB12437.1"/>
    </source>
</evidence>
<name>A0A3M0CTP1_9PROT</name>
<dbReference type="Gene3D" id="2.160.10.10">
    <property type="entry name" value="Hexapeptide repeat proteins"/>
    <property type="match status" value="1"/>
</dbReference>
<dbReference type="CDD" id="cd04647">
    <property type="entry name" value="LbH_MAT_like"/>
    <property type="match status" value="1"/>
</dbReference>
<comment type="caution">
    <text evidence="1">The sequence shown here is derived from an EMBL/GenBank/DDBJ whole genome shotgun (WGS) entry which is preliminary data.</text>
</comment>
<dbReference type="OrthoDB" id="9815592at2"/>
<dbReference type="InterPro" id="IPR011004">
    <property type="entry name" value="Trimer_LpxA-like_sf"/>
</dbReference>
<dbReference type="InterPro" id="IPR001451">
    <property type="entry name" value="Hexapep"/>
</dbReference>
<evidence type="ECO:0000313" key="2">
    <source>
        <dbReference type="Proteomes" id="UP000271227"/>
    </source>
</evidence>